<organism evidence="19">
    <name type="scientific">Salpingoeca rosetta (strain ATCC 50818 / BSB-021)</name>
    <dbReference type="NCBI Taxonomy" id="946362"/>
    <lineage>
        <taxon>Eukaryota</taxon>
        <taxon>Choanoflagellata</taxon>
        <taxon>Craspedida</taxon>
        <taxon>Salpingoecidae</taxon>
        <taxon>Salpingoeca</taxon>
    </lineage>
</organism>
<dbReference type="GO" id="GO:0005634">
    <property type="term" value="C:nucleus"/>
    <property type="evidence" value="ECO:0007669"/>
    <property type="project" value="UniProtKB-SubCell"/>
</dbReference>
<dbReference type="PROSITE" id="PS50222">
    <property type="entry name" value="EF_HAND_2"/>
    <property type="match status" value="3"/>
</dbReference>
<keyword evidence="6" id="KW-0963">Cytoplasm</keyword>
<evidence type="ECO:0000259" key="17">
    <source>
        <dbReference type="PROSITE" id="PS50222"/>
    </source>
</evidence>
<dbReference type="FunCoup" id="F2UQN6">
    <property type="interactions" value="1140"/>
</dbReference>
<dbReference type="GO" id="GO:0005509">
    <property type="term" value="F:calcium ion binding"/>
    <property type="evidence" value="ECO:0007669"/>
    <property type="project" value="InterPro"/>
</dbReference>
<dbReference type="InParanoid" id="F2UQN6"/>
<evidence type="ECO:0000256" key="9">
    <source>
        <dbReference type="ARBA" id="ARBA00022723"/>
    </source>
</evidence>
<evidence type="ECO:0000256" key="12">
    <source>
        <dbReference type="ARBA" id="ARBA00022927"/>
    </source>
</evidence>
<evidence type="ECO:0000256" key="10">
    <source>
        <dbReference type="ARBA" id="ARBA00022737"/>
    </source>
</evidence>
<evidence type="ECO:0000313" key="18">
    <source>
        <dbReference type="EMBL" id="EGD79941.1"/>
    </source>
</evidence>
<keyword evidence="15" id="KW-0449">Lipoprotein</keyword>
<keyword evidence="14" id="KW-0539">Nucleus</keyword>
<evidence type="ECO:0000256" key="7">
    <source>
        <dbReference type="ARBA" id="ARBA00022553"/>
    </source>
</evidence>
<dbReference type="GO" id="GO:0005737">
    <property type="term" value="C:cytoplasm"/>
    <property type="evidence" value="ECO:0007669"/>
    <property type="project" value="UniProtKB-SubCell"/>
</dbReference>
<protein>
    <submittedName>
        <fullName evidence="18">Calcium binding protein P22</fullName>
    </submittedName>
</protein>
<evidence type="ECO:0000256" key="1">
    <source>
        <dbReference type="ARBA" id="ARBA00004123"/>
    </source>
</evidence>
<evidence type="ECO:0000256" key="6">
    <source>
        <dbReference type="ARBA" id="ARBA00022490"/>
    </source>
</evidence>
<keyword evidence="4" id="KW-0813">Transport</keyword>
<feature type="domain" description="EF-hand" evidence="17">
    <location>
        <begin position="123"/>
        <end position="158"/>
    </location>
</feature>
<reference evidence="18" key="1">
    <citation type="submission" date="2009-08" db="EMBL/GenBank/DDBJ databases">
        <title>Annotation of Salpingoeca rosetta.</title>
        <authorList>
            <consortium name="The Broad Institute Genome Sequencing Platform"/>
            <person name="Russ C."/>
            <person name="Cuomo C."/>
            <person name="Burger G."/>
            <person name="Gray M.W."/>
            <person name="Holland P.W.H."/>
            <person name="King N."/>
            <person name="Lang F.B.F."/>
            <person name="Roger A.J."/>
            <person name="Ruiz-Trillo I."/>
            <person name="Young S.K."/>
            <person name="Zeng Q."/>
            <person name="Gargeya S."/>
            <person name="Alvarado L."/>
            <person name="Berlin A."/>
            <person name="Chapman S.B."/>
            <person name="Chen Z."/>
            <person name="Freedman E."/>
            <person name="Gellesch M."/>
            <person name="Goldberg J."/>
            <person name="Griggs A."/>
            <person name="Gujja S."/>
            <person name="Heilman E."/>
            <person name="Heiman D."/>
            <person name="Howarth C."/>
            <person name="Mehta T."/>
            <person name="Neiman D."/>
            <person name="Pearson M."/>
            <person name="Roberts A."/>
            <person name="Saif S."/>
            <person name="Shea T."/>
            <person name="Shenoy N."/>
            <person name="Sisk P."/>
            <person name="Stolte C."/>
            <person name="Sykes S."/>
            <person name="White J."/>
            <person name="Yandava C."/>
            <person name="Haas B."/>
            <person name="Nusbaum C."/>
            <person name="Birren B."/>
        </authorList>
    </citation>
    <scope>NUCLEOTIDE SEQUENCE [LARGE SCALE GENOMIC DNA]</scope>
    <source>
        <strain evidence="18">ATCC 50818</strain>
    </source>
</reference>
<dbReference type="PANTHER" id="PTHR46002">
    <property type="entry name" value="EG:114D9.1 PROTEIN-RELATED"/>
    <property type="match status" value="1"/>
</dbReference>
<keyword evidence="9" id="KW-0479">Metal-binding</keyword>
<dbReference type="STRING" id="946362.F2UQN6"/>
<dbReference type="InterPro" id="IPR051875">
    <property type="entry name" value="Calcineurin_B_homologous"/>
</dbReference>
<feature type="domain" description="EF-hand" evidence="17">
    <location>
        <begin position="27"/>
        <end position="62"/>
    </location>
</feature>
<dbReference type="SMART" id="SM00054">
    <property type="entry name" value="EFh"/>
    <property type="match status" value="3"/>
</dbReference>
<dbReference type="RefSeq" id="XP_004988562.1">
    <property type="nucleotide sequence ID" value="XM_004988505.1"/>
</dbReference>
<dbReference type="EMBL" id="GL832989">
    <property type="protein sequence ID" value="EGD79941.1"/>
    <property type="molecule type" value="Genomic_DNA"/>
</dbReference>
<dbReference type="GeneID" id="16069092"/>
<keyword evidence="19" id="KW-1185">Reference proteome</keyword>
<evidence type="ECO:0000256" key="2">
    <source>
        <dbReference type="ARBA" id="ARBA00004236"/>
    </source>
</evidence>
<evidence type="ECO:0000256" key="16">
    <source>
        <dbReference type="ARBA" id="ARBA00038164"/>
    </source>
</evidence>
<dbReference type="KEGG" id="sre:PTSG_10223"/>
<name>F2UQN6_SALR5</name>
<evidence type="ECO:0000256" key="11">
    <source>
        <dbReference type="ARBA" id="ARBA00022837"/>
    </source>
</evidence>
<dbReference type="OMA" id="CKISEMF"/>
<keyword evidence="7" id="KW-0597">Phosphoprotein</keyword>
<sequence>MGLTSSTESYLPDEQLEEYKKLDFTVPQIHRLYRRFQRLDKERTGFITLEELMSIPELAMNPLVERIAELFNRDHSTDKTEDGPIHIDFKKFLNTLSVFQPITERPRDPNEDEATHRDKMEKKKRKKLQFVFQIYDTKDDGFIDAEELFSVLKMMVTDGITDEQLTFIVDQTIKEADSRGDGRISFDEFCRILEKTDLHQRMAIRF</sequence>
<dbReference type="InterPro" id="IPR011992">
    <property type="entry name" value="EF-hand-dom_pair"/>
</dbReference>
<keyword evidence="11" id="KW-0106">Calcium</keyword>
<evidence type="ECO:0000256" key="14">
    <source>
        <dbReference type="ARBA" id="ARBA00023242"/>
    </source>
</evidence>
<dbReference type="OrthoDB" id="191686at2759"/>
<dbReference type="AlphaFoldDB" id="F2UQN6"/>
<evidence type="ECO:0000256" key="13">
    <source>
        <dbReference type="ARBA" id="ARBA00023136"/>
    </source>
</evidence>
<keyword evidence="10" id="KW-0677">Repeat</keyword>
<evidence type="ECO:0000256" key="5">
    <source>
        <dbReference type="ARBA" id="ARBA00022475"/>
    </source>
</evidence>
<dbReference type="Proteomes" id="UP000007799">
    <property type="component" value="Unassembled WGS sequence"/>
</dbReference>
<accession>F2UQN6</accession>
<dbReference type="SUPFAM" id="SSF47473">
    <property type="entry name" value="EF-hand"/>
    <property type="match status" value="1"/>
</dbReference>
<dbReference type="GO" id="GO:0015031">
    <property type="term" value="P:protein transport"/>
    <property type="evidence" value="ECO:0007669"/>
    <property type="project" value="UniProtKB-KW"/>
</dbReference>
<feature type="domain" description="EF-hand" evidence="17">
    <location>
        <begin position="164"/>
        <end position="199"/>
    </location>
</feature>
<dbReference type="GO" id="GO:0005886">
    <property type="term" value="C:plasma membrane"/>
    <property type="evidence" value="ECO:0007669"/>
    <property type="project" value="UniProtKB-SubCell"/>
</dbReference>
<evidence type="ECO:0000256" key="3">
    <source>
        <dbReference type="ARBA" id="ARBA00004496"/>
    </source>
</evidence>
<keyword evidence="12" id="KW-0653">Protein transport</keyword>
<dbReference type="CDD" id="cd00051">
    <property type="entry name" value="EFh"/>
    <property type="match status" value="1"/>
</dbReference>
<dbReference type="Pfam" id="PF13499">
    <property type="entry name" value="EF-hand_7"/>
    <property type="match status" value="1"/>
</dbReference>
<evidence type="ECO:0000256" key="4">
    <source>
        <dbReference type="ARBA" id="ARBA00022448"/>
    </source>
</evidence>
<evidence type="ECO:0000256" key="8">
    <source>
        <dbReference type="ARBA" id="ARBA00022707"/>
    </source>
</evidence>
<proteinExistence type="inferred from homology"/>
<comment type="subcellular location">
    <subcellularLocation>
        <location evidence="2">Cell membrane</location>
    </subcellularLocation>
    <subcellularLocation>
        <location evidence="3">Cytoplasm</location>
    </subcellularLocation>
    <subcellularLocation>
        <location evidence="1">Nucleus</location>
    </subcellularLocation>
</comment>
<comment type="similarity">
    <text evidence="16">Belongs to the calcineurin regulatory subunit family. CHP subfamily.</text>
</comment>
<keyword evidence="5" id="KW-1003">Cell membrane</keyword>
<evidence type="ECO:0000256" key="15">
    <source>
        <dbReference type="ARBA" id="ARBA00023288"/>
    </source>
</evidence>
<keyword evidence="13" id="KW-0472">Membrane</keyword>
<gene>
    <name evidence="18" type="ORF">PTSG_10223</name>
</gene>
<evidence type="ECO:0000313" key="19">
    <source>
        <dbReference type="Proteomes" id="UP000007799"/>
    </source>
</evidence>
<dbReference type="InterPro" id="IPR002048">
    <property type="entry name" value="EF_hand_dom"/>
</dbReference>
<dbReference type="Gene3D" id="1.10.238.10">
    <property type="entry name" value="EF-hand"/>
    <property type="match status" value="1"/>
</dbReference>
<keyword evidence="8" id="KW-0519">Myristate</keyword>
<dbReference type="eggNOG" id="KOG0034">
    <property type="taxonomic scope" value="Eukaryota"/>
</dbReference>